<evidence type="ECO:0000313" key="2">
    <source>
        <dbReference type="EMBL" id="PRR73149.1"/>
    </source>
</evidence>
<name>A0A2T0ASE8_9FIRM</name>
<accession>A0A2T0ASE8</accession>
<dbReference type="SMART" id="SM00834">
    <property type="entry name" value="CxxC_CXXC_SSSS"/>
    <property type="match status" value="1"/>
</dbReference>
<evidence type="ECO:0000313" key="3">
    <source>
        <dbReference type="Proteomes" id="UP000238415"/>
    </source>
</evidence>
<dbReference type="NCBIfam" id="TIGR02605">
    <property type="entry name" value="CxxC_CxxC_SSSS"/>
    <property type="match status" value="1"/>
</dbReference>
<feature type="domain" description="Putative regulatory protein FmdB zinc ribbon" evidence="1">
    <location>
        <begin position="1"/>
        <end position="40"/>
    </location>
</feature>
<organism evidence="2 3">
    <name type="scientific">Neomoorella humiferrea</name>
    <dbReference type="NCBI Taxonomy" id="676965"/>
    <lineage>
        <taxon>Bacteria</taxon>
        <taxon>Bacillati</taxon>
        <taxon>Bacillota</taxon>
        <taxon>Clostridia</taxon>
        <taxon>Neomoorellales</taxon>
        <taxon>Neomoorellaceae</taxon>
        <taxon>Neomoorella</taxon>
    </lineage>
</organism>
<sequence>MPIYEYKCAKCGVFEQEQRITAPPLEKCPTCGGPVHRLIGHNISVIYKAGGFYTTENRSQEYKEKAKEESKESKAS</sequence>
<reference evidence="2 3" key="1">
    <citation type="submission" date="2018-03" db="EMBL/GenBank/DDBJ databases">
        <title>Genome sequence of Moorella humiferrea DSM 23265.</title>
        <authorList>
            <person name="Poehlein A."/>
            <person name="Daniel R."/>
        </authorList>
    </citation>
    <scope>NUCLEOTIDE SEQUENCE [LARGE SCALE GENOMIC DNA]</scope>
    <source>
        <strain evidence="2 3">DSM 23265</strain>
    </source>
</reference>
<dbReference type="PANTHER" id="PTHR34404">
    <property type="entry name" value="REGULATORY PROTEIN, FMDB FAMILY"/>
    <property type="match status" value="1"/>
</dbReference>
<gene>
    <name evidence="2" type="ORF">MOHU_12760</name>
</gene>
<dbReference type="Proteomes" id="UP000238415">
    <property type="component" value="Unassembled WGS sequence"/>
</dbReference>
<dbReference type="AlphaFoldDB" id="A0A2T0ASE8"/>
<dbReference type="Pfam" id="PF09723">
    <property type="entry name" value="Zn_ribbon_8"/>
    <property type="match status" value="1"/>
</dbReference>
<dbReference type="OrthoDB" id="9813321at2"/>
<dbReference type="PANTHER" id="PTHR34404:SF2">
    <property type="entry name" value="CONSERVED SERINE RICH PROTEIN"/>
    <property type="match status" value="1"/>
</dbReference>
<evidence type="ECO:0000259" key="1">
    <source>
        <dbReference type="SMART" id="SM00834"/>
    </source>
</evidence>
<keyword evidence="3" id="KW-1185">Reference proteome</keyword>
<dbReference type="EMBL" id="PVXM01000023">
    <property type="protein sequence ID" value="PRR73149.1"/>
    <property type="molecule type" value="Genomic_DNA"/>
</dbReference>
<proteinExistence type="predicted"/>
<dbReference type="RefSeq" id="WP_106005258.1">
    <property type="nucleotide sequence ID" value="NZ_CP136418.1"/>
</dbReference>
<protein>
    <submittedName>
        <fullName evidence="2">Zinc ribbon domain protein</fullName>
    </submittedName>
</protein>
<comment type="caution">
    <text evidence="2">The sequence shown here is derived from an EMBL/GenBank/DDBJ whole genome shotgun (WGS) entry which is preliminary data.</text>
</comment>
<dbReference type="InterPro" id="IPR013429">
    <property type="entry name" value="Regulatory_FmdB_Zinc_ribbon"/>
</dbReference>